<dbReference type="AlphaFoldDB" id="X8CVE7"/>
<accession>X8CVE7</accession>
<organism evidence="1 2">
    <name type="scientific">Mycobacterium intracellulare 1956</name>
    <dbReference type="NCBI Taxonomy" id="1299331"/>
    <lineage>
        <taxon>Bacteria</taxon>
        <taxon>Bacillati</taxon>
        <taxon>Actinomycetota</taxon>
        <taxon>Actinomycetes</taxon>
        <taxon>Mycobacteriales</taxon>
        <taxon>Mycobacteriaceae</taxon>
        <taxon>Mycobacterium</taxon>
        <taxon>Mycobacterium avium complex (MAC)</taxon>
    </lineage>
</organism>
<gene>
    <name evidence="1" type="ORF">I550_2586</name>
</gene>
<sequence>MKGKVQPFFTAADALNVSLRDKYRVGATGHVGVFVRGPVH</sequence>
<proteinExistence type="predicted"/>
<reference evidence="1 2" key="1">
    <citation type="submission" date="2013-12" db="EMBL/GenBank/DDBJ databases">
        <authorList>
            <person name="Zelazny A."/>
            <person name="Olivier K."/>
            <person name="Holland S."/>
            <person name="Lenaerts A."/>
            <person name="Ordway D."/>
            <person name="DeGroote M.A."/>
            <person name="Parker T."/>
            <person name="Sizemore C."/>
            <person name="Tallon L.J."/>
            <person name="Sadzewicz L.K."/>
            <person name="Sengamalay N."/>
            <person name="Fraser C.M."/>
            <person name="Hine E."/>
            <person name="Shefchek K.A."/>
            <person name="Das S.P."/>
            <person name="Tettelin H."/>
        </authorList>
    </citation>
    <scope>NUCLEOTIDE SEQUENCE [LARGE SCALE GENOMIC DNA]</scope>
    <source>
        <strain evidence="1 2">1956</strain>
    </source>
</reference>
<evidence type="ECO:0000313" key="1">
    <source>
        <dbReference type="EMBL" id="EUA59438.1"/>
    </source>
</evidence>
<protein>
    <submittedName>
        <fullName evidence="1">Putative pE12</fullName>
    </submittedName>
</protein>
<name>X8CVE7_MYCIT</name>
<dbReference type="Proteomes" id="UP000020825">
    <property type="component" value="Unassembled WGS sequence"/>
</dbReference>
<comment type="caution">
    <text evidence="1">The sequence shown here is derived from an EMBL/GenBank/DDBJ whole genome shotgun (WGS) entry which is preliminary data.</text>
</comment>
<dbReference type="EMBL" id="JAOG01000001">
    <property type="protein sequence ID" value="EUA59438.1"/>
    <property type="molecule type" value="Genomic_DNA"/>
</dbReference>
<evidence type="ECO:0000313" key="2">
    <source>
        <dbReference type="Proteomes" id="UP000020825"/>
    </source>
</evidence>